<gene>
    <name evidence="2" type="ORF">B0H65DRAFT_204229</name>
</gene>
<feature type="region of interest" description="Disordered" evidence="1">
    <location>
        <begin position="213"/>
        <end position="346"/>
    </location>
</feature>
<feature type="compositionally biased region" description="Low complexity" evidence="1">
    <location>
        <begin position="22"/>
        <end position="31"/>
    </location>
</feature>
<feature type="region of interest" description="Disordered" evidence="1">
    <location>
        <begin position="376"/>
        <end position="408"/>
    </location>
</feature>
<feature type="compositionally biased region" description="Acidic residues" evidence="1">
    <location>
        <begin position="234"/>
        <end position="254"/>
    </location>
</feature>
<feature type="compositionally biased region" description="Basic and acidic residues" evidence="1">
    <location>
        <begin position="394"/>
        <end position="408"/>
    </location>
</feature>
<dbReference type="AlphaFoldDB" id="A0AAE0JG49"/>
<dbReference type="EMBL" id="JAUEPP010000004">
    <property type="protein sequence ID" value="KAK3345378.1"/>
    <property type="molecule type" value="Genomic_DNA"/>
</dbReference>
<reference evidence="2" key="1">
    <citation type="journal article" date="2023" name="Mol. Phylogenet. Evol.">
        <title>Genome-scale phylogeny and comparative genomics of the fungal order Sordariales.</title>
        <authorList>
            <person name="Hensen N."/>
            <person name="Bonometti L."/>
            <person name="Westerberg I."/>
            <person name="Brannstrom I.O."/>
            <person name="Guillou S."/>
            <person name="Cros-Aarteil S."/>
            <person name="Calhoun S."/>
            <person name="Haridas S."/>
            <person name="Kuo A."/>
            <person name="Mondo S."/>
            <person name="Pangilinan J."/>
            <person name="Riley R."/>
            <person name="LaButti K."/>
            <person name="Andreopoulos B."/>
            <person name="Lipzen A."/>
            <person name="Chen C."/>
            <person name="Yan M."/>
            <person name="Daum C."/>
            <person name="Ng V."/>
            <person name="Clum A."/>
            <person name="Steindorff A."/>
            <person name="Ohm R.A."/>
            <person name="Martin F."/>
            <person name="Silar P."/>
            <person name="Natvig D.O."/>
            <person name="Lalanne C."/>
            <person name="Gautier V."/>
            <person name="Ament-Velasquez S.L."/>
            <person name="Kruys A."/>
            <person name="Hutchinson M.I."/>
            <person name="Powell A.J."/>
            <person name="Barry K."/>
            <person name="Miller A.N."/>
            <person name="Grigoriev I.V."/>
            <person name="Debuchy R."/>
            <person name="Gladieux P."/>
            <person name="Hiltunen Thoren M."/>
            <person name="Johannesson H."/>
        </authorList>
    </citation>
    <scope>NUCLEOTIDE SEQUENCE</scope>
    <source>
        <strain evidence="2">CBS 560.94</strain>
    </source>
</reference>
<feature type="compositionally biased region" description="Acidic residues" evidence="1">
    <location>
        <begin position="376"/>
        <end position="393"/>
    </location>
</feature>
<dbReference type="GeneID" id="87858998"/>
<evidence type="ECO:0000313" key="2">
    <source>
        <dbReference type="EMBL" id="KAK3345378.1"/>
    </source>
</evidence>
<evidence type="ECO:0000313" key="3">
    <source>
        <dbReference type="Proteomes" id="UP001278500"/>
    </source>
</evidence>
<feature type="region of interest" description="Disordered" evidence="1">
    <location>
        <begin position="134"/>
        <end position="161"/>
    </location>
</feature>
<evidence type="ECO:0000256" key="1">
    <source>
        <dbReference type="SAM" id="MobiDB-lite"/>
    </source>
</evidence>
<dbReference type="RefSeq" id="XP_062681991.1">
    <property type="nucleotide sequence ID" value="XM_062821844.1"/>
</dbReference>
<reference evidence="2" key="2">
    <citation type="submission" date="2023-06" db="EMBL/GenBank/DDBJ databases">
        <authorList>
            <consortium name="Lawrence Berkeley National Laboratory"/>
            <person name="Haridas S."/>
            <person name="Hensen N."/>
            <person name="Bonometti L."/>
            <person name="Westerberg I."/>
            <person name="Brannstrom I.O."/>
            <person name="Guillou S."/>
            <person name="Cros-Aarteil S."/>
            <person name="Calhoun S."/>
            <person name="Kuo A."/>
            <person name="Mondo S."/>
            <person name="Pangilinan J."/>
            <person name="Riley R."/>
            <person name="Labutti K."/>
            <person name="Andreopoulos B."/>
            <person name="Lipzen A."/>
            <person name="Chen C."/>
            <person name="Yanf M."/>
            <person name="Daum C."/>
            <person name="Ng V."/>
            <person name="Clum A."/>
            <person name="Steindorff A."/>
            <person name="Ohm R."/>
            <person name="Martin F."/>
            <person name="Silar P."/>
            <person name="Natvig D."/>
            <person name="Lalanne C."/>
            <person name="Gautier V."/>
            <person name="Ament-Velasquez S.L."/>
            <person name="Kruys A."/>
            <person name="Hutchinson M.I."/>
            <person name="Powell A.J."/>
            <person name="Barry K."/>
            <person name="Miller A.N."/>
            <person name="Grigoriev I.V."/>
            <person name="Debuchy R."/>
            <person name="Gladieux P."/>
            <person name="Thoren M.H."/>
            <person name="Johannesson H."/>
        </authorList>
    </citation>
    <scope>NUCLEOTIDE SEQUENCE</scope>
    <source>
        <strain evidence="2">CBS 560.94</strain>
    </source>
</reference>
<proteinExistence type="predicted"/>
<name>A0AAE0JG49_9PEZI</name>
<feature type="region of interest" description="Disordered" evidence="1">
    <location>
        <begin position="1"/>
        <end position="59"/>
    </location>
</feature>
<sequence length="470" mass="51456">MASPNPHHPDGHPDPDPAFHLHPPASHQPQPSYQPQPPQNSSPSHSHSPQSSTLHLPTSRQFLTSLITAISNIPLLNEPPAAPAPAPAPTKTQQRDPPSISGTTEATEAEEGAAEIITQKKRKQLLQILKEEGDEAKGHIATRKKDGPGGGEGGGGWKGNPNPLKLVPPEYRHLIITLHVLFPGVVLSGLEVLERGLVERVVLRCAAGEAAVVKKEGGQKERKEQKEQKKEVDGDVDVDVDVIMGEEDDGEDYRDENQGRDEDGDGDGDKKNEEKGKKPSESQQGLKGERRRRPPPEFYLVRSSQFLNTHPRRKRKKPSSNLVGLGDAADTEGVQPGGSETDRDRDHRIQRYIVSLEAWNCTCAAFAFACVSEEPEVGEAGGDGDEDGEEQGSEELREREKERVRDKQGSAGWTFGGMTLFNPDDHSSVPPVCKHLLACLLADKWRRALGRYVTERMMSREEMAGIVADV</sequence>
<feature type="compositionally biased region" description="Low complexity" evidence="1">
    <location>
        <begin position="41"/>
        <end position="52"/>
    </location>
</feature>
<protein>
    <recommendedName>
        <fullName evidence="4">SWIM-type domain-containing protein</fullName>
    </recommendedName>
</protein>
<feature type="region of interest" description="Disordered" evidence="1">
    <location>
        <begin position="77"/>
        <end position="118"/>
    </location>
</feature>
<comment type="caution">
    <text evidence="2">The sequence shown here is derived from an EMBL/GenBank/DDBJ whole genome shotgun (WGS) entry which is preliminary data.</text>
</comment>
<evidence type="ECO:0008006" key="4">
    <source>
        <dbReference type="Google" id="ProtNLM"/>
    </source>
</evidence>
<feature type="compositionally biased region" description="Basic and acidic residues" evidence="1">
    <location>
        <begin position="7"/>
        <end position="19"/>
    </location>
</feature>
<feature type="compositionally biased region" description="Gly residues" evidence="1">
    <location>
        <begin position="148"/>
        <end position="158"/>
    </location>
</feature>
<feature type="compositionally biased region" description="Basic and acidic residues" evidence="1">
    <location>
        <begin position="213"/>
        <end position="233"/>
    </location>
</feature>
<feature type="compositionally biased region" description="Basic and acidic residues" evidence="1">
    <location>
        <begin position="255"/>
        <end position="280"/>
    </location>
</feature>
<accession>A0AAE0JG49</accession>
<dbReference type="Proteomes" id="UP001278500">
    <property type="component" value="Unassembled WGS sequence"/>
</dbReference>
<feature type="compositionally biased region" description="Basic and acidic residues" evidence="1">
    <location>
        <begin position="134"/>
        <end position="147"/>
    </location>
</feature>
<organism evidence="2 3">
    <name type="scientific">Neurospora tetraspora</name>
    <dbReference type="NCBI Taxonomy" id="94610"/>
    <lineage>
        <taxon>Eukaryota</taxon>
        <taxon>Fungi</taxon>
        <taxon>Dikarya</taxon>
        <taxon>Ascomycota</taxon>
        <taxon>Pezizomycotina</taxon>
        <taxon>Sordariomycetes</taxon>
        <taxon>Sordariomycetidae</taxon>
        <taxon>Sordariales</taxon>
        <taxon>Sordariaceae</taxon>
        <taxon>Neurospora</taxon>
    </lineage>
</organism>
<keyword evidence="3" id="KW-1185">Reference proteome</keyword>